<proteinExistence type="predicted"/>
<dbReference type="PANTHER" id="PTHR42084:SF1">
    <property type="entry name" value="SERINE_THREONINE-PROTEIN KINASE PPK6"/>
    <property type="match status" value="1"/>
</dbReference>
<dbReference type="OrthoDB" id="5420391at2759"/>
<sequence>MSADLFAEFGMGSAPPQSQRDPRQQSAGFQSSSLIPGLDAFEDPSPRSSPNLNKTGTKPSHIEASWSQSAFEKPGTSGLSQYGHGNEDVLFDATLESVQDDESDDWGEFETADVPTIKEAPHAALQPQSAVKERKVKPAPSKRTTVDSAPLNLLDSLSIDDNIPFSGSKPTATPNPMAPKARRKVPPSVASPLPPQEDPFEEWGDFVDGPFTASSQTGAPSAAVPTAQQPRENGRKDPETIKASAGSTGRFQTASHPTTAAQVRPTNIPPPSVLLELFPQLLDELRQEATKARKDMQQKDQLENTASLILCTLKTAARVVAGRTLRWKRDSILSQSMRIGPARSGKSGGMKLNTVNKNEDIKEQQEAVDVLTMWRDRTALFNSVIQATGGHPVQVIPENIRVMTFTANQGALKAAHACALCGLKRDERLPRIDGDVEDSFGEWWTDHWGHTDCRQFWEKNRSLLGQR</sequence>
<feature type="region of interest" description="Disordered" evidence="1">
    <location>
        <begin position="1"/>
        <end position="85"/>
    </location>
</feature>
<dbReference type="PANTHER" id="PTHR42084">
    <property type="entry name" value="YALI0E26631P"/>
    <property type="match status" value="1"/>
</dbReference>
<dbReference type="STRING" id="1448318.A0A319ECQ9"/>
<feature type="compositionally biased region" description="Low complexity" evidence="1">
    <location>
        <begin position="150"/>
        <end position="164"/>
    </location>
</feature>
<feature type="compositionally biased region" description="Polar residues" evidence="1">
    <location>
        <begin position="46"/>
        <end position="58"/>
    </location>
</feature>
<evidence type="ECO:0000256" key="1">
    <source>
        <dbReference type="SAM" id="MobiDB-lite"/>
    </source>
</evidence>
<dbReference type="AlphaFoldDB" id="A0A319ECQ9"/>
<evidence type="ECO:0000313" key="3">
    <source>
        <dbReference type="Proteomes" id="UP000248423"/>
    </source>
</evidence>
<organism evidence="2 3">
    <name type="scientific">Aspergillus sclerotiicarbonarius (strain CBS 121057 / IBT 28362)</name>
    <dbReference type="NCBI Taxonomy" id="1448318"/>
    <lineage>
        <taxon>Eukaryota</taxon>
        <taxon>Fungi</taxon>
        <taxon>Dikarya</taxon>
        <taxon>Ascomycota</taxon>
        <taxon>Pezizomycotina</taxon>
        <taxon>Eurotiomycetes</taxon>
        <taxon>Eurotiomycetidae</taxon>
        <taxon>Eurotiales</taxon>
        <taxon>Aspergillaceae</taxon>
        <taxon>Aspergillus</taxon>
        <taxon>Aspergillus subgen. Circumdati</taxon>
    </lineage>
</organism>
<keyword evidence="3" id="KW-1185">Reference proteome</keyword>
<protein>
    <recommendedName>
        <fullName evidence="4">Serine/threonine-protein kinase ppk6</fullName>
    </recommendedName>
</protein>
<dbReference type="EMBL" id="KZ826343">
    <property type="protein sequence ID" value="PYI07300.1"/>
    <property type="molecule type" value="Genomic_DNA"/>
</dbReference>
<gene>
    <name evidence="2" type="ORF">BO78DRAFT_396594</name>
</gene>
<feature type="region of interest" description="Disordered" evidence="1">
    <location>
        <begin position="121"/>
        <end position="266"/>
    </location>
</feature>
<feature type="compositionally biased region" description="Low complexity" evidence="1">
    <location>
        <begin position="13"/>
        <end position="27"/>
    </location>
</feature>
<name>A0A319ECQ9_ASPSB</name>
<reference evidence="2 3" key="1">
    <citation type="submission" date="2018-02" db="EMBL/GenBank/DDBJ databases">
        <title>The genomes of Aspergillus section Nigri reveals drivers in fungal speciation.</title>
        <authorList>
            <consortium name="DOE Joint Genome Institute"/>
            <person name="Vesth T.C."/>
            <person name="Nybo J."/>
            <person name="Theobald S."/>
            <person name="Brandl J."/>
            <person name="Frisvad J.C."/>
            <person name="Nielsen K.F."/>
            <person name="Lyhne E.K."/>
            <person name="Kogle M.E."/>
            <person name="Kuo A."/>
            <person name="Riley R."/>
            <person name="Clum A."/>
            <person name="Nolan M."/>
            <person name="Lipzen A."/>
            <person name="Salamov A."/>
            <person name="Henrissat B."/>
            <person name="Wiebenga A."/>
            <person name="De vries R.P."/>
            <person name="Grigoriev I.V."/>
            <person name="Mortensen U.H."/>
            <person name="Andersen M.R."/>
            <person name="Baker S.E."/>
        </authorList>
    </citation>
    <scope>NUCLEOTIDE SEQUENCE [LARGE SCALE GENOMIC DNA]</scope>
    <source>
        <strain evidence="2 3">CBS 121057</strain>
    </source>
</reference>
<feature type="compositionally biased region" description="Polar residues" evidence="1">
    <location>
        <begin position="245"/>
        <end position="265"/>
    </location>
</feature>
<evidence type="ECO:0000313" key="2">
    <source>
        <dbReference type="EMBL" id="PYI07300.1"/>
    </source>
</evidence>
<dbReference type="Proteomes" id="UP000248423">
    <property type="component" value="Unassembled WGS sequence"/>
</dbReference>
<evidence type="ECO:0008006" key="4">
    <source>
        <dbReference type="Google" id="ProtNLM"/>
    </source>
</evidence>
<accession>A0A319ECQ9</accession>
<dbReference type="VEuPathDB" id="FungiDB:BO78DRAFT_396594"/>